<reference evidence="4" key="2">
    <citation type="submission" date="2019-09" db="UniProtKB">
        <authorList>
            <consortium name="WormBaseParasite"/>
        </authorList>
    </citation>
    <scope>IDENTIFICATION</scope>
</reference>
<name>A0A183G9B7_HELPZ</name>
<gene>
    <name evidence="2" type="ORF">HPBE_LOCUS18528</name>
</gene>
<evidence type="ECO:0000313" key="2">
    <source>
        <dbReference type="EMBL" id="VDP11908.1"/>
    </source>
</evidence>
<sequence length="324" mass="36973">MLDHSYDILTPSCLGLAVSFYRSQCVHSALASVEDATKTLPAWPPRSGADPYHLPRMHHAAMRYADENPWNAESWKQLKPRRSLILLPEGFEDTRMCFEHKTMTAKVIRCPEDIEPEWFDEEFSAVLLISPSKFAETMRWRGAWFLLMQAVAKGAELVCLPGPQDDQEWGRSVDLLRDLMEETVSQRPPLARMLRCLPPLKSHGTMLDAPFKVLADKVNLVTGRHFTQSAAKRFWNATIKQHRALLSIPECRRITHDQGTKTMPQKIADPRQLAACSQDRDGTITGRIAKKPRSLSRPRQNKATHFRPDLLRRSLRGKGRGARF</sequence>
<dbReference type="Proteomes" id="UP000050761">
    <property type="component" value="Unassembled WGS sequence"/>
</dbReference>
<proteinExistence type="predicted"/>
<evidence type="ECO:0000313" key="3">
    <source>
        <dbReference type="Proteomes" id="UP000050761"/>
    </source>
</evidence>
<dbReference type="WBParaSite" id="HPBE_0001852901-mRNA-1">
    <property type="protein sequence ID" value="HPBE_0001852901-mRNA-1"/>
    <property type="gene ID" value="HPBE_0001852901"/>
</dbReference>
<dbReference type="AlphaFoldDB" id="A0A183G9B7"/>
<feature type="compositionally biased region" description="Basic residues" evidence="1">
    <location>
        <begin position="290"/>
        <end position="305"/>
    </location>
</feature>
<dbReference type="OrthoDB" id="5857754at2759"/>
<reference evidence="2 3" key="1">
    <citation type="submission" date="2018-11" db="EMBL/GenBank/DDBJ databases">
        <authorList>
            <consortium name="Pathogen Informatics"/>
        </authorList>
    </citation>
    <scope>NUCLEOTIDE SEQUENCE [LARGE SCALE GENOMIC DNA]</scope>
</reference>
<evidence type="ECO:0000313" key="4">
    <source>
        <dbReference type="WBParaSite" id="HPBE_0001852901-mRNA-1"/>
    </source>
</evidence>
<protein>
    <submittedName>
        <fullName evidence="4">Exostosin domain-containing protein</fullName>
    </submittedName>
</protein>
<keyword evidence="3" id="KW-1185">Reference proteome</keyword>
<accession>A0A3P8BQX4</accession>
<accession>A0A183G9B7</accession>
<feature type="compositionally biased region" description="Basic residues" evidence="1">
    <location>
        <begin position="313"/>
        <end position="324"/>
    </location>
</feature>
<evidence type="ECO:0000256" key="1">
    <source>
        <dbReference type="SAM" id="MobiDB-lite"/>
    </source>
</evidence>
<feature type="region of interest" description="Disordered" evidence="1">
    <location>
        <begin position="290"/>
        <end position="324"/>
    </location>
</feature>
<organism evidence="3 4">
    <name type="scientific">Heligmosomoides polygyrus</name>
    <name type="common">Parasitic roundworm</name>
    <dbReference type="NCBI Taxonomy" id="6339"/>
    <lineage>
        <taxon>Eukaryota</taxon>
        <taxon>Metazoa</taxon>
        <taxon>Ecdysozoa</taxon>
        <taxon>Nematoda</taxon>
        <taxon>Chromadorea</taxon>
        <taxon>Rhabditida</taxon>
        <taxon>Rhabditina</taxon>
        <taxon>Rhabditomorpha</taxon>
        <taxon>Strongyloidea</taxon>
        <taxon>Heligmosomidae</taxon>
        <taxon>Heligmosomoides</taxon>
    </lineage>
</organism>
<dbReference type="EMBL" id="UZAH01030741">
    <property type="protein sequence ID" value="VDP11908.1"/>
    <property type="molecule type" value="Genomic_DNA"/>
</dbReference>